<evidence type="ECO:0000256" key="2">
    <source>
        <dbReference type="SAM" id="Phobius"/>
    </source>
</evidence>
<feature type="region of interest" description="Disordered" evidence="1">
    <location>
        <begin position="87"/>
        <end position="131"/>
    </location>
</feature>
<keyword evidence="2" id="KW-0472">Membrane</keyword>
<keyword evidence="2" id="KW-1133">Transmembrane helix</keyword>
<evidence type="ECO:0000256" key="1">
    <source>
        <dbReference type="SAM" id="MobiDB-lite"/>
    </source>
</evidence>
<comment type="caution">
    <text evidence="3">The sequence shown here is derived from an EMBL/GenBank/DDBJ whole genome shotgun (WGS) entry which is preliminary data.</text>
</comment>
<organism evidence="3 4">
    <name type="scientific">Halobellus litoreus</name>
    <dbReference type="NCBI Taxonomy" id="755310"/>
    <lineage>
        <taxon>Archaea</taxon>
        <taxon>Methanobacteriati</taxon>
        <taxon>Methanobacteriota</taxon>
        <taxon>Stenosarchaea group</taxon>
        <taxon>Halobacteria</taxon>
        <taxon>Halobacteriales</taxon>
        <taxon>Haloferacaceae</taxon>
        <taxon>Halobellus</taxon>
    </lineage>
</organism>
<keyword evidence="2" id="KW-0812">Transmembrane</keyword>
<accession>A0ABD6DTD7</accession>
<dbReference type="AlphaFoldDB" id="A0ABD6DTD7"/>
<feature type="compositionally biased region" description="Basic and acidic residues" evidence="1">
    <location>
        <begin position="87"/>
        <end position="106"/>
    </location>
</feature>
<keyword evidence="4" id="KW-1185">Reference proteome</keyword>
<protein>
    <recommendedName>
        <fullName evidence="5">Solute:sodium symporter small subunit</fullName>
    </recommendedName>
</protein>
<proteinExistence type="predicted"/>
<dbReference type="RefSeq" id="WP_256308480.1">
    <property type="nucleotide sequence ID" value="NZ_JANHAW010000002.1"/>
</dbReference>
<evidence type="ECO:0000313" key="4">
    <source>
        <dbReference type="Proteomes" id="UP001597092"/>
    </source>
</evidence>
<feature type="transmembrane region" description="Helical" evidence="2">
    <location>
        <begin position="55"/>
        <end position="78"/>
    </location>
</feature>
<dbReference type="EMBL" id="JBHUDP010000001">
    <property type="protein sequence ID" value="MFD1684013.1"/>
    <property type="molecule type" value="Genomic_DNA"/>
</dbReference>
<feature type="compositionally biased region" description="Acidic residues" evidence="1">
    <location>
        <begin position="121"/>
        <end position="131"/>
    </location>
</feature>
<reference evidence="3 4" key="1">
    <citation type="journal article" date="2019" name="Int. J. Syst. Evol. Microbiol.">
        <title>The Global Catalogue of Microorganisms (GCM) 10K type strain sequencing project: providing services to taxonomists for standard genome sequencing and annotation.</title>
        <authorList>
            <consortium name="The Broad Institute Genomics Platform"/>
            <consortium name="The Broad Institute Genome Sequencing Center for Infectious Disease"/>
            <person name="Wu L."/>
            <person name="Ma J."/>
        </authorList>
    </citation>
    <scope>NUCLEOTIDE SEQUENCE [LARGE SCALE GENOMIC DNA]</scope>
    <source>
        <strain evidence="3 4">CGMCC 1.10387</strain>
    </source>
</reference>
<evidence type="ECO:0000313" key="3">
    <source>
        <dbReference type="EMBL" id="MFD1684013.1"/>
    </source>
</evidence>
<dbReference type="Proteomes" id="UP001597092">
    <property type="component" value="Unassembled WGS sequence"/>
</dbReference>
<name>A0ABD6DTD7_9EURY</name>
<feature type="transmembrane region" description="Helical" evidence="2">
    <location>
        <begin position="30"/>
        <end position="49"/>
    </location>
</feature>
<sequence>MPSRRPFIDVETGTLDRTQILAEAVPLARLVLYVGLAALVPFALAFFFGGSVVGMLLTAVGQFVLAVGAGIVLIYVVVRGIDIAGVPRRDDAGERPDGPSDRHHFDGDEEETERAEREGGETDGDPDGPER</sequence>
<evidence type="ECO:0008006" key="5">
    <source>
        <dbReference type="Google" id="ProtNLM"/>
    </source>
</evidence>
<gene>
    <name evidence="3" type="ORF">ACFSAS_00115</name>
</gene>